<dbReference type="Gene3D" id="1.25.40.20">
    <property type="entry name" value="Ankyrin repeat-containing domain"/>
    <property type="match status" value="1"/>
</dbReference>
<accession>A0AAE0CBD5</accession>
<dbReference type="PANTHER" id="PTHR24198">
    <property type="entry name" value="ANKYRIN REPEAT AND PROTEIN KINASE DOMAIN-CONTAINING PROTEIN"/>
    <property type="match status" value="1"/>
</dbReference>
<evidence type="ECO:0000313" key="5">
    <source>
        <dbReference type="Proteomes" id="UP001190700"/>
    </source>
</evidence>
<dbReference type="InterPro" id="IPR036770">
    <property type="entry name" value="Ankyrin_rpt-contain_sf"/>
</dbReference>
<dbReference type="AlphaFoldDB" id="A0AAE0CBD5"/>
<protein>
    <submittedName>
        <fullName evidence="4">Uncharacterized protein</fullName>
    </submittedName>
</protein>
<keyword evidence="2 3" id="KW-0040">ANK repeat</keyword>
<comment type="caution">
    <text evidence="4">The sequence shown here is derived from an EMBL/GenBank/DDBJ whole genome shotgun (WGS) entry which is preliminary data.</text>
</comment>
<dbReference type="Proteomes" id="UP001190700">
    <property type="component" value="Unassembled WGS sequence"/>
</dbReference>
<dbReference type="PROSITE" id="PS50088">
    <property type="entry name" value="ANK_REPEAT"/>
    <property type="match status" value="1"/>
</dbReference>
<dbReference type="PROSITE" id="PS50297">
    <property type="entry name" value="ANK_REP_REGION"/>
    <property type="match status" value="1"/>
</dbReference>
<keyword evidence="5" id="KW-1185">Reference proteome</keyword>
<name>A0AAE0CBD5_9CHLO</name>
<dbReference type="InterPro" id="IPR002110">
    <property type="entry name" value="Ankyrin_rpt"/>
</dbReference>
<feature type="repeat" description="ANK" evidence="3">
    <location>
        <begin position="204"/>
        <end position="232"/>
    </location>
</feature>
<evidence type="ECO:0000256" key="1">
    <source>
        <dbReference type="ARBA" id="ARBA00022737"/>
    </source>
</evidence>
<dbReference type="EMBL" id="LGRX02025758">
    <property type="protein sequence ID" value="KAK3251912.1"/>
    <property type="molecule type" value="Genomic_DNA"/>
</dbReference>
<dbReference type="PANTHER" id="PTHR24198:SF165">
    <property type="entry name" value="ANKYRIN REPEAT-CONTAINING PROTEIN-RELATED"/>
    <property type="match status" value="1"/>
</dbReference>
<proteinExistence type="predicted"/>
<evidence type="ECO:0000256" key="3">
    <source>
        <dbReference type="PROSITE-ProRule" id="PRU00023"/>
    </source>
</evidence>
<reference evidence="4 5" key="1">
    <citation type="journal article" date="2015" name="Genome Biol. Evol.">
        <title>Comparative Genomics of a Bacterivorous Green Alga Reveals Evolutionary Causalities and Consequences of Phago-Mixotrophic Mode of Nutrition.</title>
        <authorList>
            <person name="Burns J.A."/>
            <person name="Paasch A."/>
            <person name="Narechania A."/>
            <person name="Kim E."/>
        </authorList>
    </citation>
    <scope>NUCLEOTIDE SEQUENCE [LARGE SCALE GENOMIC DNA]</scope>
    <source>
        <strain evidence="4 5">PLY_AMNH</strain>
    </source>
</reference>
<gene>
    <name evidence="4" type="ORF">CYMTET_38769</name>
</gene>
<dbReference type="Pfam" id="PF12796">
    <property type="entry name" value="Ank_2"/>
    <property type="match status" value="1"/>
</dbReference>
<evidence type="ECO:0000313" key="4">
    <source>
        <dbReference type="EMBL" id="KAK3251912.1"/>
    </source>
</evidence>
<dbReference type="SUPFAM" id="SSF48403">
    <property type="entry name" value="Ankyrin repeat"/>
    <property type="match status" value="1"/>
</dbReference>
<keyword evidence="1" id="KW-0677">Repeat</keyword>
<dbReference type="SMART" id="SM00248">
    <property type="entry name" value="ANK"/>
    <property type="match status" value="3"/>
</dbReference>
<evidence type="ECO:0000256" key="2">
    <source>
        <dbReference type="ARBA" id="ARBA00023043"/>
    </source>
</evidence>
<organism evidence="4 5">
    <name type="scientific">Cymbomonas tetramitiformis</name>
    <dbReference type="NCBI Taxonomy" id="36881"/>
    <lineage>
        <taxon>Eukaryota</taxon>
        <taxon>Viridiplantae</taxon>
        <taxon>Chlorophyta</taxon>
        <taxon>Pyramimonadophyceae</taxon>
        <taxon>Pyramimonadales</taxon>
        <taxon>Pyramimonadaceae</taxon>
        <taxon>Cymbomonas</taxon>
    </lineage>
</organism>
<sequence length="517" mass="57004">MKNTSTACQCLFCEHGCRCECRVCKPDVGSKHCGSVPPFQASLVCWSCKLHWEIAELSSVPFQGRQRHSSCKKCKRITYLVGDDFKPPIDFAATSSLSSLSIDKWHKLQNLYDAGVRFTSCAYCSWLLWESVIRCDQADVARELLEHARAFALPTLHPEGRLAPELETTPLHLAATHGALQCAWALLSHGNRCTIDCTRGRGPPLQCAVQAGQLEMIKYLLQAGASITAYPDALFDASHSCRADVVRQLRLAGAAVMPPTFGGRHCTPYHGVVEGAHPARSETTTRHKIVEVMQALTDCREDTDGARLEGLSREALEAALKVRNEDNLTCMDLALKRLQDLVRGRRHVADFDSKVEELADTIIWLRLGGSRMPAPAPPVPGAAHSGESWAELLRAVLFDCQEAPRRGAVHVAAASGWMDSVVELMNTGAEVAAPVGPFFRTAMHYVVDVRFVLQIRHRARPPSAVLRSPYCLFECEFLSRGALATRSTRMENSCAVVIGPKHEWEIFGKMRAYGMAN</sequence>